<protein>
    <submittedName>
        <fullName evidence="2">Uncharacterized protein</fullName>
    </submittedName>
</protein>
<sequence>MAPDLRDLFPNVPQYQLDLYAAFLEASKSGNPLRVYHQDRRHGKSWILRWLKENEPLLKKLSGRNSVPPQRTTKAGTSTSVQKSRQNISGGNRYEYIIFDELVDENEKTQLLNAKNQRIIDSPNI</sequence>
<accession>A0AAE8YE38</accession>
<proteinExistence type="predicted"/>
<organism evidence="2 3">
    <name type="scientific">Klebsiella phage vB_KpnS-VAC51</name>
    <dbReference type="NCBI Taxonomy" id="2866698"/>
    <lineage>
        <taxon>Viruses</taxon>
        <taxon>Duplodnaviria</taxon>
        <taxon>Heunggongvirae</taxon>
        <taxon>Uroviricota</taxon>
        <taxon>Caudoviricetes</taxon>
        <taxon>Demerecviridae</taxon>
        <taxon>Sugarlandvirus</taxon>
        <taxon>Sugarlandvirus VAC51</taxon>
    </lineage>
</organism>
<dbReference type="EMBL" id="MZ571830">
    <property type="protein sequence ID" value="UEP19558.1"/>
    <property type="molecule type" value="Genomic_DNA"/>
</dbReference>
<feature type="region of interest" description="Disordered" evidence="1">
    <location>
        <begin position="61"/>
        <end position="87"/>
    </location>
</feature>
<name>A0AAE8YE38_9CAUD</name>
<dbReference type="Proteomes" id="UP000828387">
    <property type="component" value="Segment"/>
</dbReference>
<reference evidence="2 3" key="1">
    <citation type="submission" date="2021-07" db="EMBL/GenBank/DDBJ databases">
        <authorList>
            <person name="Bleriot I."/>
            <person name="Blasco L."/>
            <person name="Pacios O."/>
            <person name="Fernandez-Garcia L."/>
            <person name="Ambroa A."/>
            <person name="Lopez M."/>
            <person name="Ortiz-Cartagena C."/>
            <person name="Fernandez-Cuenca F."/>
            <person name="Oteo J."/>
            <person name="Pascual A."/>
            <person name="Martinez-Martinez L."/>
            <person name="Domingo-Calap P."/>
            <person name="Wood T.K."/>
            <person name="Tomas M."/>
        </authorList>
    </citation>
    <scope>NUCLEOTIDE SEQUENCE [LARGE SCALE GENOMIC DNA]</scope>
</reference>
<evidence type="ECO:0000313" key="2">
    <source>
        <dbReference type="EMBL" id="UEP19558.1"/>
    </source>
</evidence>
<evidence type="ECO:0000313" key="3">
    <source>
        <dbReference type="Proteomes" id="UP000828387"/>
    </source>
</evidence>
<keyword evidence="3" id="KW-1185">Reference proteome</keyword>
<evidence type="ECO:0000256" key="1">
    <source>
        <dbReference type="SAM" id="MobiDB-lite"/>
    </source>
</evidence>
<feature type="compositionally biased region" description="Polar residues" evidence="1">
    <location>
        <begin position="63"/>
        <end position="87"/>
    </location>
</feature>